<keyword evidence="4 7" id="KW-0028">Amino-acid biosynthesis</keyword>
<comment type="pathway">
    <text evidence="1 7 8">Metabolic intermediate biosynthesis; chorismate biosynthesis; chorismate from D-erythrose 4-phosphate and phosphoenolpyruvate: step 7/7.</text>
</comment>
<keyword evidence="5 7" id="KW-0057">Aromatic amino acid biosynthesis</keyword>
<evidence type="ECO:0000256" key="5">
    <source>
        <dbReference type="ARBA" id="ARBA00023141"/>
    </source>
</evidence>
<evidence type="ECO:0000256" key="8">
    <source>
        <dbReference type="RuleBase" id="RU000605"/>
    </source>
</evidence>
<evidence type="ECO:0000313" key="10">
    <source>
        <dbReference type="Proteomes" id="UP000240569"/>
    </source>
</evidence>
<evidence type="ECO:0000256" key="7">
    <source>
        <dbReference type="HAMAP-Rule" id="MF_00300"/>
    </source>
</evidence>
<reference evidence="9 10" key="1">
    <citation type="submission" date="2017-04" db="EMBL/GenBank/DDBJ databases">
        <title>Novel microbial lineages endemic to geothermal iron-oxide mats fill important gaps in the evolutionary history of Archaea.</title>
        <authorList>
            <person name="Jay Z.J."/>
            <person name="Beam J.P."/>
            <person name="Dlakic M."/>
            <person name="Rusch D.B."/>
            <person name="Kozubal M.A."/>
            <person name="Inskeep W.P."/>
        </authorList>
    </citation>
    <scope>NUCLEOTIDE SEQUENCE [LARGE SCALE GENOMIC DNA]</scope>
    <source>
        <strain evidence="9">BE_D</strain>
    </source>
</reference>
<name>A0A2R6AHQ4_9ARCH</name>
<sequence>MACTLGERFRLTVFGESHGSGVGVVVDGCPPGFPLDLQRLQVDMDRRKPGQSLLTSLRKEEDKIEVLSGLYNGRTNGGPLTLFVRNTDVQSSSYSEVGIKPRPSHLDYTAHLRYKGYFDYRGGGFLSGRMTAAMVMGGGVAKQLLEQAGVEVHAYMKSIKHVTLPREPTLDEIRKNTYASAVRCPILETSPRMEEVVLEARKNGDSVGGVVEAIALGVPAGYGDPIFDSVESKLAHALFSIPAVKALEFGAGFGITQMYGSEANDQFRLIDGKIVTQTNNNGGILGGITNGMPIVLRVGFKPTASIPKPQKSVNLETLEEEEIVVKGRHDPCVAIRGVIVVENMVSAVLADVLYSVLEDLRFQNS</sequence>
<dbReference type="Proteomes" id="UP000240569">
    <property type="component" value="Unassembled WGS sequence"/>
</dbReference>
<dbReference type="EC" id="4.2.3.5" evidence="3 7"/>
<keyword evidence="7" id="KW-0521">NADP</keyword>
<accession>A0A2R6AHQ4</accession>
<dbReference type="GO" id="GO:0005829">
    <property type="term" value="C:cytosol"/>
    <property type="evidence" value="ECO:0007669"/>
    <property type="project" value="TreeGrafter"/>
</dbReference>
<dbReference type="UniPathway" id="UPA00053">
    <property type="reaction ID" value="UER00090"/>
</dbReference>
<comment type="similarity">
    <text evidence="2 7 8">Belongs to the chorismate synthase family.</text>
</comment>
<feature type="binding site" evidence="7">
    <location>
        <position position="286"/>
    </location>
    <ligand>
        <name>FMN</name>
        <dbReference type="ChEBI" id="CHEBI:58210"/>
    </ligand>
</feature>
<dbReference type="PROSITE" id="PS00789">
    <property type="entry name" value="CHORISMATE_SYNTHASE_3"/>
    <property type="match status" value="1"/>
</dbReference>
<evidence type="ECO:0000313" key="9">
    <source>
        <dbReference type="EMBL" id="PSN85853.1"/>
    </source>
</evidence>
<dbReference type="SUPFAM" id="SSF103263">
    <property type="entry name" value="Chorismate synthase, AroC"/>
    <property type="match status" value="1"/>
</dbReference>
<comment type="cofactor">
    <cofactor evidence="7 8">
        <name>FMNH2</name>
        <dbReference type="ChEBI" id="CHEBI:57618"/>
    </cofactor>
    <text evidence="7 8">Reduced FMN (FMNH(2)).</text>
</comment>
<comment type="function">
    <text evidence="7">Catalyzes the anti-1,4-elimination of the C-3 phosphate and the C-6 proR hydrogen from 5-enolpyruvylshikimate-3-phosphate (EPSP) to yield chorismate, which is the branch point compound that serves as the starting substrate for the three terminal pathways of aromatic amino acid biosynthesis. This reaction introduces a second double bond into the aromatic ring system.</text>
</comment>
<dbReference type="GO" id="GO:0008652">
    <property type="term" value="P:amino acid biosynthetic process"/>
    <property type="evidence" value="ECO:0007669"/>
    <property type="project" value="UniProtKB-KW"/>
</dbReference>
<dbReference type="CDD" id="cd07304">
    <property type="entry name" value="Chorismate_synthase"/>
    <property type="match status" value="1"/>
</dbReference>
<feature type="binding site" evidence="7">
    <location>
        <position position="328"/>
    </location>
    <ligand>
        <name>FMN</name>
        <dbReference type="ChEBI" id="CHEBI:58210"/>
    </ligand>
</feature>
<dbReference type="EMBL" id="NEXD01000019">
    <property type="protein sequence ID" value="PSN85853.1"/>
    <property type="molecule type" value="Genomic_DNA"/>
</dbReference>
<comment type="catalytic activity">
    <reaction evidence="7 8">
        <text>5-O-(1-carboxyvinyl)-3-phosphoshikimate = chorismate + phosphate</text>
        <dbReference type="Rhea" id="RHEA:21020"/>
        <dbReference type="ChEBI" id="CHEBI:29748"/>
        <dbReference type="ChEBI" id="CHEBI:43474"/>
        <dbReference type="ChEBI" id="CHEBI:57701"/>
        <dbReference type="EC" id="4.2.3.5"/>
    </reaction>
</comment>
<dbReference type="InterPro" id="IPR035904">
    <property type="entry name" value="Chorismate_synth_AroC_sf"/>
</dbReference>
<dbReference type="HAMAP" id="MF_00300">
    <property type="entry name" value="Chorismate_synth"/>
    <property type="match status" value="1"/>
</dbReference>
<evidence type="ECO:0000256" key="6">
    <source>
        <dbReference type="ARBA" id="ARBA00023239"/>
    </source>
</evidence>
<dbReference type="GO" id="GO:0009423">
    <property type="term" value="P:chorismate biosynthetic process"/>
    <property type="evidence" value="ECO:0007669"/>
    <property type="project" value="UniProtKB-UniRule"/>
</dbReference>
<dbReference type="PIRSF" id="PIRSF001456">
    <property type="entry name" value="Chorismate_synth"/>
    <property type="match status" value="1"/>
</dbReference>
<evidence type="ECO:0000256" key="4">
    <source>
        <dbReference type="ARBA" id="ARBA00022605"/>
    </source>
</evidence>
<dbReference type="NCBIfam" id="TIGR00033">
    <property type="entry name" value="aroC"/>
    <property type="match status" value="1"/>
</dbReference>
<dbReference type="GO" id="GO:0010181">
    <property type="term" value="F:FMN binding"/>
    <property type="evidence" value="ECO:0007669"/>
    <property type="project" value="TreeGrafter"/>
</dbReference>
<dbReference type="PROSITE" id="PS00787">
    <property type="entry name" value="CHORISMATE_SYNTHASE_1"/>
    <property type="match status" value="1"/>
</dbReference>
<organism evidence="9 10">
    <name type="scientific">Candidatus Marsarchaeota G1 archaeon BE_D</name>
    <dbReference type="NCBI Taxonomy" id="1978156"/>
    <lineage>
        <taxon>Archaea</taxon>
        <taxon>Candidatus Marsarchaeota</taxon>
        <taxon>Candidatus Marsarchaeota group 1</taxon>
    </lineage>
</organism>
<feature type="binding site" evidence="7">
    <location>
        <position position="47"/>
    </location>
    <ligand>
        <name>NADP(+)</name>
        <dbReference type="ChEBI" id="CHEBI:58349"/>
    </ligand>
</feature>
<dbReference type="Pfam" id="PF01264">
    <property type="entry name" value="Chorismate_synt"/>
    <property type="match status" value="1"/>
</dbReference>
<evidence type="ECO:0000256" key="1">
    <source>
        <dbReference type="ARBA" id="ARBA00005044"/>
    </source>
</evidence>
<dbReference type="GO" id="GO:0009073">
    <property type="term" value="P:aromatic amino acid family biosynthetic process"/>
    <property type="evidence" value="ECO:0007669"/>
    <property type="project" value="UniProtKB-KW"/>
</dbReference>
<dbReference type="InterPro" id="IPR020541">
    <property type="entry name" value="Chorismate_synthase_CS"/>
</dbReference>
<protein>
    <recommendedName>
        <fullName evidence="3 7">Chorismate synthase</fullName>
        <shortName evidence="7">CS</shortName>
        <ecNumber evidence="3 7">4.2.3.5</ecNumber>
    </recommendedName>
    <alternativeName>
        <fullName evidence="7">5-enolpyruvylshikimate-3-phosphate phospholyase</fullName>
    </alternativeName>
</protein>
<keyword evidence="7" id="KW-0285">Flavoprotein</keyword>
<keyword evidence="7" id="KW-0288">FMN</keyword>
<proteinExistence type="inferred from homology"/>
<comment type="caution">
    <text evidence="9">The sequence shown here is derived from an EMBL/GenBank/DDBJ whole genome shotgun (WGS) entry which is preliminary data.</text>
</comment>
<dbReference type="GO" id="GO:0004107">
    <property type="term" value="F:chorismate synthase activity"/>
    <property type="evidence" value="ECO:0007669"/>
    <property type="project" value="UniProtKB-UniRule"/>
</dbReference>
<dbReference type="Gene3D" id="3.60.150.10">
    <property type="entry name" value="Chorismate synthase AroC"/>
    <property type="match status" value="1"/>
</dbReference>
<evidence type="ECO:0000256" key="2">
    <source>
        <dbReference type="ARBA" id="ARBA00008014"/>
    </source>
</evidence>
<dbReference type="PANTHER" id="PTHR21085">
    <property type="entry name" value="CHORISMATE SYNTHASE"/>
    <property type="match status" value="1"/>
</dbReference>
<keyword evidence="7" id="KW-0274">FAD</keyword>
<dbReference type="NCBIfam" id="NF003793">
    <property type="entry name" value="PRK05382.1"/>
    <property type="match status" value="1"/>
</dbReference>
<dbReference type="PANTHER" id="PTHR21085:SF0">
    <property type="entry name" value="CHORISMATE SYNTHASE"/>
    <property type="match status" value="1"/>
</dbReference>
<feature type="binding site" evidence="7">
    <location>
        <begin position="301"/>
        <end position="305"/>
    </location>
    <ligand>
        <name>FMN</name>
        <dbReference type="ChEBI" id="CHEBI:58210"/>
    </ligand>
</feature>
<dbReference type="InterPro" id="IPR000453">
    <property type="entry name" value="Chorismate_synth"/>
</dbReference>
<evidence type="ECO:0000256" key="3">
    <source>
        <dbReference type="ARBA" id="ARBA00013036"/>
    </source>
</evidence>
<dbReference type="AlphaFoldDB" id="A0A2R6AHQ4"/>
<keyword evidence="6 7" id="KW-0456">Lyase</keyword>
<comment type="caution">
    <text evidence="7">Lacks conserved residue(s) required for the propagation of feature annotation.</text>
</comment>
<gene>
    <name evidence="7" type="primary">aroC</name>
    <name evidence="9" type="ORF">B9Q02_04700</name>
</gene>